<protein>
    <submittedName>
        <fullName evidence="2">Uncharacterized protein</fullName>
    </submittedName>
</protein>
<reference evidence="3" key="1">
    <citation type="submission" date="2016-10" db="EMBL/GenBank/DDBJ databases">
        <authorList>
            <person name="Varghese N."/>
            <person name="Submissions S."/>
        </authorList>
    </citation>
    <scope>NUCLEOTIDE SEQUENCE [LARGE SCALE GENOMIC DNA]</scope>
    <source>
        <strain evidence="3">Gh-105</strain>
    </source>
</reference>
<evidence type="ECO:0000256" key="1">
    <source>
        <dbReference type="SAM" id="MobiDB-lite"/>
    </source>
</evidence>
<evidence type="ECO:0000313" key="2">
    <source>
        <dbReference type="EMBL" id="SFG65643.1"/>
    </source>
</evidence>
<dbReference type="EMBL" id="FOPM01000007">
    <property type="protein sequence ID" value="SFG65643.1"/>
    <property type="molecule type" value="Genomic_DNA"/>
</dbReference>
<organism evidence="2 3">
    <name type="scientific">Methylobacterium gossipiicola</name>
    <dbReference type="NCBI Taxonomy" id="582675"/>
    <lineage>
        <taxon>Bacteria</taxon>
        <taxon>Pseudomonadati</taxon>
        <taxon>Pseudomonadota</taxon>
        <taxon>Alphaproteobacteria</taxon>
        <taxon>Hyphomicrobiales</taxon>
        <taxon>Methylobacteriaceae</taxon>
        <taxon>Methylobacterium</taxon>
    </lineage>
</organism>
<dbReference type="RefSeq" id="WP_091970803.1">
    <property type="nucleotide sequence ID" value="NZ_FOPM01000007.1"/>
</dbReference>
<gene>
    <name evidence="2" type="ORF">SAMN05192565_107190</name>
</gene>
<dbReference type="STRING" id="582675.SAMN05192565_107190"/>
<proteinExistence type="predicted"/>
<dbReference type="OrthoDB" id="4541095at2"/>
<name>A0A1I2TLF2_9HYPH</name>
<dbReference type="Proteomes" id="UP000199229">
    <property type="component" value="Unassembled WGS sequence"/>
</dbReference>
<evidence type="ECO:0000313" key="3">
    <source>
        <dbReference type="Proteomes" id="UP000199229"/>
    </source>
</evidence>
<accession>A0A1I2TLF2</accession>
<keyword evidence="3" id="KW-1185">Reference proteome</keyword>
<dbReference type="AlphaFoldDB" id="A0A1I2TLF2"/>
<feature type="region of interest" description="Disordered" evidence="1">
    <location>
        <begin position="197"/>
        <end position="217"/>
    </location>
</feature>
<sequence length="217" mass="23128">MTDLSQTIAPKSDQLNADDLIGGPRTIKVTRVTKMAEPDQPIAIGFEGDGGKPYKPGKSMRRVLVWVWGADGNAYVGRRMTLYRDDKVQFGGMAVGGIRISHMSDIAAPVTMALTEKRASRKPFTVKPLASERGPTPSKGDAGGGETRPQTARDRMFTAARAAAAKGQSALDEFVGPLPEAAYGALGDIWDELQRLVADAEASNPDDSDHSSQNEAA</sequence>
<feature type="region of interest" description="Disordered" evidence="1">
    <location>
        <begin position="119"/>
        <end position="150"/>
    </location>
</feature>
<feature type="compositionally biased region" description="Basic and acidic residues" evidence="1">
    <location>
        <begin position="207"/>
        <end position="217"/>
    </location>
</feature>